<dbReference type="AlphaFoldDB" id="A0A4Z2FIC5"/>
<gene>
    <name evidence="2" type="ORF">EYF80_049136</name>
</gene>
<dbReference type="Proteomes" id="UP000314294">
    <property type="component" value="Unassembled WGS sequence"/>
</dbReference>
<protein>
    <submittedName>
        <fullName evidence="2">Uncharacterized protein</fullName>
    </submittedName>
</protein>
<comment type="caution">
    <text evidence="2">The sequence shown here is derived from an EMBL/GenBank/DDBJ whole genome shotgun (WGS) entry which is preliminary data.</text>
</comment>
<evidence type="ECO:0000313" key="2">
    <source>
        <dbReference type="EMBL" id="TNN40695.1"/>
    </source>
</evidence>
<feature type="compositionally biased region" description="Pro residues" evidence="1">
    <location>
        <begin position="30"/>
        <end position="40"/>
    </location>
</feature>
<reference evidence="2 3" key="1">
    <citation type="submission" date="2019-03" db="EMBL/GenBank/DDBJ databases">
        <title>First draft genome of Liparis tanakae, snailfish: a comprehensive survey of snailfish specific genes.</title>
        <authorList>
            <person name="Kim W."/>
            <person name="Song I."/>
            <person name="Jeong J.-H."/>
            <person name="Kim D."/>
            <person name="Kim S."/>
            <person name="Ryu S."/>
            <person name="Song J.Y."/>
            <person name="Lee S.K."/>
        </authorList>
    </citation>
    <scope>NUCLEOTIDE SEQUENCE [LARGE SCALE GENOMIC DNA]</scope>
    <source>
        <tissue evidence="2">Muscle</tissue>
    </source>
</reference>
<dbReference type="EMBL" id="SRLO01001167">
    <property type="protein sequence ID" value="TNN40695.1"/>
    <property type="molecule type" value="Genomic_DNA"/>
</dbReference>
<keyword evidence="3" id="KW-1185">Reference proteome</keyword>
<feature type="region of interest" description="Disordered" evidence="1">
    <location>
        <begin position="30"/>
        <end position="92"/>
    </location>
</feature>
<proteinExistence type="predicted"/>
<accession>A0A4Z2FIC5</accession>
<evidence type="ECO:0000313" key="3">
    <source>
        <dbReference type="Proteomes" id="UP000314294"/>
    </source>
</evidence>
<name>A0A4Z2FIC5_9TELE</name>
<organism evidence="2 3">
    <name type="scientific">Liparis tanakae</name>
    <name type="common">Tanaka's snailfish</name>
    <dbReference type="NCBI Taxonomy" id="230148"/>
    <lineage>
        <taxon>Eukaryota</taxon>
        <taxon>Metazoa</taxon>
        <taxon>Chordata</taxon>
        <taxon>Craniata</taxon>
        <taxon>Vertebrata</taxon>
        <taxon>Euteleostomi</taxon>
        <taxon>Actinopterygii</taxon>
        <taxon>Neopterygii</taxon>
        <taxon>Teleostei</taxon>
        <taxon>Neoteleostei</taxon>
        <taxon>Acanthomorphata</taxon>
        <taxon>Eupercaria</taxon>
        <taxon>Perciformes</taxon>
        <taxon>Cottioidei</taxon>
        <taxon>Cottales</taxon>
        <taxon>Liparidae</taxon>
        <taxon>Liparis</taxon>
    </lineage>
</organism>
<evidence type="ECO:0000256" key="1">
    <source>
        <dbReference type="SAM" id="MobiDB-lite"/>
    </source>
</evidence>
<sequence>MEPCFDGGCRGNVPVSKVYTERFCPLVIIIPPPPSPPPPSPRRRLRHTEPRPGRTRAGGGGGDNTWNQSAVDPGKRTQGSFHQCLLPEATND</sequence>